<evidence type="ECO:0000313" key="1">
    <source>
        <dbReference type="EMBL" id="SMC37803.1"/>
    </source>
</evidence>
<sequence>MNGFYNIKKPTGMSSAAVVAVMRRLTGVKRIGHAGTLDPEAAGVLPVMTGKATRLFDYLADKEKEYIAVCAFGNRTDTQDATGTVIETGDNYPDREAFLKAAQSLTGEIIQVPSMYSAIKVGGKPLYVRARHGETVEVPERKVRIDSIDLLSEQKDHGFEIRVRCGRGTYIRTLCEDLGKACGCPAHMRSLTRTRSGAFTIENAISLEEAKTLAEAGTLASRLLPPDYALAHLKRADIPARLRKPVINGAKLPLVPGTEDLEENEPVRVYLEDRFWGIAARRENELIWKALIAPKEAEETN</sequence>
<evidence type="ECO:0000313" key="2">
    <source>
        <dbReference type="Proteomes" id="UP000192328"/>
    </source>
</evidence>
<reference evidence="1" key="1">
    <citation type="submission" date="2017-04" db="EMBL/GenBank/DDBJ databases">
        <authorList>
            <person name="Varghese N."/>
            <person name="Submissions S."/>
        </authorList>
    </citation>
    <scope>NUCLEOTIDE SEQUENCE</scope>
    <source>
        <strain evidence="1">WTE2008</strain>
    </source>
</reference>
<gene>
    <name evidence="1" type="ORF">SAMN06297397_0407</name>
</gene>
<dbReference type="EMBL" id="FWXZ01000001">
    <property type="protein sequence ID" value="SMC37803.1"/>
    <property type="molecule type" value="Genomic_DNA"/>
</dbReference>
<keyword evidence="2" id="KW-1185">Reference proteome</keyword>
<name>A0AC61PHZ5_9FIRM</name>
<protein>
    <submittedName>
        <fullName evidence="1">tRNA pseudouridine55 synthase</fullName>
    </submittedName>
</protein>
<organism evidence="1 2">
    <name type="scientific">Aristaeella lactis</name>
    <dbReference type="NCBI Taxonomy" id="3046383"/>
    <lineage>
        <taxon>Bacteria</taxon>
        <taxon>Bacillati</taxon>
        <taxon>Bacillota</taxon>
        <taxon>Clostridia</taxon>
        <taxon>Eubacteriales</taxon>
        <taxon>Aristaeellaceae</taxon>
        <taxon>Aristaeella</taxon>
    </lineage>
</organism>
<accession>A0AC61PHZ5</accession>
<comment type="caution">
    <text evidence="1">The sequence shown here is derived from an EMBL/GenBank/DDBJ whole genome shotgun (WGS) entry which is preliminary data.</text>
</comment>
<proteinExistence type="predicted"/>
<dbReference type="Proteomes" id="UP000192328">
    <property type="component" value="Unassembled WGS sequence"/>
</dbReference>